<dbReference type="SMART" id="SM00028">
    <property type="entry name" value="TPR"/>
    <property type="match status" value="2"/>
</dbReference>
<dbReference type="SUPFAM" id="SSF48452">
    <property type="entry name" value="TPR-like"/>
    <property type="match status" value="1"/>
</dbReference>
<dbReference type="InterPro" id="IPR011990">
    <property type="entry name" value="TPR-like_helical_dom_sf"/>
</dbReference>
<dbReference type="Proteomes" id="UP000704176">
    <property type="component" value="Unassembled WGS sequence"/>
</dbReference>
<dbReference type="InterPro" id="IPR019734">
    <property type="entry name" value="TPR_rpt"/>
</dbReference>
<accession>A0ABS7VPU1</accession>
<organism evidence="1 2">
    <name type="scientific">Microvirga puerhi</name>
    <dbReference type="NCBI Taxonomy" id="2876078"/>
    <lineage>
        <taxon>Bacteria</taxon>
        <taxon>Pseudomonadati</taxon>
        <taxon>Pseudomonadota</taxon>
        <taxon>Alphaproteobacteria</taxon>
        <taxon>Hyphomicrobiales</taxon>
        <taxon>Methylobacteriaceae</taxon>
        <taxon>Microvirga</taxon>
    </lineage>
</organism>
<gene>
    <name evidence="1" type="ORF">K9B37_12720</name>
</gene>
<dbReference type="RefSeq" id="WP_224313448.1">
    <property type="nucleotide sequence ID" value="NZ_JAIRBM010000008.1"/>
</dbReference>
<comment type="caution">
    <text evidence="1">The sequence shown here is derived from an EMBL/GenBank/DDBJ whole genome shotgun (WGS) entry which is preliminary data.</text>
</comment>
<dbReference type="EMBL" id="JAIRBM010000008">
    <property type="protein sequence ID" value="MBZ6077140.1"/>
    <property type="molecule type" value="Genomic_DNA"/>
</dbReference>
<evidence type="ECO:0008006" key="3">
    <source>
        <dbReference type="Google" id="ProtNLM"/>
    </source>
</evidence>
<evidence type="ECO:0000313" key="1">
    <source>
        <dbReference type="EMBL" id="MBZ6077140.1"/>
    </source>
</evidence>
<reference evidence="1 2" key="1">
    <citation type="submission" date="2021-09" db="EMBL/GenBank/DDBJ databases">
        <title>The complete genome sequence of a new microorganism.</title>
        <authorList>
            <person name="Zi Z."/>
        </authorList>
    </citation>
    <scope>NUCLEOTIDE SEQUENCE [LARGE SCALE GENOMIC DNA]</scope>
    <source>
        <strain evidence="1 2">WGZ8</strain>
    </source>
</reference>
<evidence type="ECO:0000313" key="2">
    <source>
        <dbReference type="Proteomes" id="UP000704176"/>
    </source>
</evidence>
<protein>
    <recommendedName>
        <fullName evidence="3">Tetratricopeptide repeat protein</fullName>
    </recommendedName>
</protein>
<sequence>MISPSSPSLPLDPVFGLILELSSRKPAPGTPCRLEDLFRELSETEGTQSPEDVEDMIWVIWASHEDETAEETMEAAVEALASGSLKQARALLDHLVSRHPGWAEAWNKRATLSFIENRDADSLADIGRTLELEPRHFGAISGFGQICLRHGHLNEARAAFQIALSINPHLDELRDMLEDLAPQNLMLH</sequence>
<keyword evidence="2" id="KW-1185">Reference proteome</keyword>
<dbReference type="Gene3D" id="1.25.40.10">
    <property type="entry name" value="Tetratricopeptide repeat domain"/>
    <property type="match status" value="1"/>
</dbReference>
<proteinExistence type="predicted"/>
<name>A0ABS7VPU1_9HYPH</name>